<keyword evidence="2" id="KW-1185">Reference proteome</keyword>
<accession>A0A2T4BII9</accession>
<dbReference type="Proteomes" id="UP000241546">
    <property type="component" value="Unassembled WGS sequence"/>
</dbReference>
<dbReference type="PANTHER" id="PTHR33112:SF16">
    <property type="entry name" value="HETEROKARYON INCOMPATIBILITY DOMAIN-CONTAINING PROTEIN"/>
    <property type="match status" value="1"/>
</dbReference>
<evidence type="ECO:0000313" key="2">
    <source>
        <dbReference type="Proteomes" id="UP000241546"/>
    </source>
</evidence>
<reference evidence="2" key="1">
    <citation type="submission" date="2016-07" db="EMBL/GenBank/DDBJ databases">
        <title>Multiple horizontal gene transfer events from other fungi enriched the ability of initially mycotrophic Trichoderma (Ascomycota) to feed on dead plant biomass.</title>
        <authorList>
            <consortium name="DOE Joint Genome Institute"/>
            <person name="Atanasova L."/>
            <person name="Chenthamara K."/>
            <person name="Zhang J."/>
            <person name="Grujic M."/>
            <person name="Henrissat B."/>
            <person name="Kuo A."/>
            <person name="Aerts A."/>
            <person name="Salamov A."/>
            <person name="Lipzen A."/>
            <person name="Labutti K."/>
            <person name="Barry K."/>
            <person name="Miao Y."/>
            <person name="Rahimi M.J."/>
            <person name="Shen Q."/>
            <person name="Grigoriev I.V."/>
            <person name="Kubicek C.P."/>
            <person name="Druzhinina I.S."/>
        </authorList>
    </citation>
    <scope>NUCLEOTIDE SEQUENCE [LARGE SCALE GENOMIC DNA]</scope>
    <source>
        <strain evidence="2">TUCIM 6016</strain>
    </source>
</reference>
<gene>
    <name evidence="1" type="ORF">BBK36DRAFT_1112487</name>
</gene>
<organism evidence="1 2">
    <name type="scientific">Trichoderma citrinoviride</name>
    <dbReference type="NCBI Taxonomy" id="58853"/>
    <lineage>
        <taxon>Eukaryota</taxon>
        <taxon>Fungi</taxon>
        <taxon>Dikarya</taxon>
        <taxon>Ascomycota</taxon>
        <taxon>Pezizomycotina</taxon>
        <taxon>Sordariomycetes</taxon>
        <taxon>Hypocreomycetidae</taxon>
        <taxon>Hypocreales</taxon>
        <taxon>Hypocreaceae</taxon>
        <taxon>Trichoderma</taxon>
    </lineage>
</organism>
<dbReference type="PANTHER" id="PTHR33112">
    <property type="entry name" value="DOMAIN PROTEIN, PUTATIVE-RELATED"/>
    <property type="match status" value="1"/>
</dbReference>
<dbReference type="RefSeq" id="XP_024752457.1">
    <property type="nucleotide sequence ID" value="XM_024889811.1"/>
</dbReference>
<sequence>MRTEDTIIDDKLDRIDTAELSLIHSSGPWRGDYDYDGWYYPILQYSKKKLTYETDRLPALSSYAKLIASKSGDTYLAGLWKNNLHRGLFWKLQRRDRTTFDTLMQRLARPSEYIAPSWSWASRRGALDLDNSDEMKLECDILKAKTSSYGREQYGRVRGGYLLVRGKACGIPGGKLQKLPLGTPYLDMQCEWLALEDEQYVAQCALDWRLTNDQGKQLSEASGQSIEAIVMLLVSSGNTTTPSAVSRKPQEWEDNPDAPPLEVLHGLLLYPTGKADDEYWRVGLFHSLADEKGGRAYFEQCDERTLRIV</sequence>
<dbReference type="OrthoDB" id="2958217at2759"/>
<evidence type="ECO:0008006" key="3">
    <source>
        <dbReference type="Google" id="ProtNLM"/>
    </source>
</evidence>
<evidence type="ECO:0000313" key="1">
    <source>
        <dbReference type="EMBL" id="PTB69137.1"/>
    </source>
</evidence>
<dbReference type="AlphaFoldDB" id="A0A2T4BII9"/>
<proteinExistence type="predicted"/>
<dbReference type="GeneID" id="36597929"/>
<protein>
    <recommendedName>
        <fullName evidence="3">Heterokaryon incompatibility domain-containing protein</fullName>
    </recommendedName>
</protein>
<dbReference type="EMBL" id="KZ680209">
    <property type="protein sequence ID" value="PTB69137.1"/>
    <property type="molecule type" value="Genomic_DNA"/>
</dbReference>
<name>A0A2T4BII9_9HYPO</name>